<evidence type="ECO:0000313" key="3">
    <source>
        <dbReference type="Proteomes" id="UP000648908"/>
    </source>
</evidence>
<gene>
    <name evidence="2" type="ORF">JL811_02985</name>
</gene>
<comment type="caution">
    <text evidence="2">The sequence shown here is derived from an EMBL/GenBank/DDBJ whole genome shotgun (WGS) entry which is preliminary data.</text>
</comment>
<sequence length="150" mass="15749">MQDFLQPILHKAPVYGLRQGINRTGLSIGDAAELFETTDGRIGVAAQIRRRFLFLSRREQGTIGCLGPAAAALVAPLLARRGSLRVRIVGITPEHLAPDGKADLHVSVWGTLPAAAGPNGRFPLPEPAATEDPPKDSLGDSLGDSPKGGT</sequence>
<protein>
    <submittedName>
        <fullName evidence="2">Uncharacterized protein</fullName>
    </submittedName>
</protein>
<dbReference type="Proteomes" id="UP000648908">
    <property type="component" value="Unassembled WGS sequence"/>
</dbReference>
<accession>A0A8K0VA58</accession>
<evidence type="ECO:0000256" key="1">
    <source>
        <dbReference type="SAM" id="MobiDB-lite"/>
    </source>
</evidence>
<dbReference type="EMBL" id="JAESVN010000001">
    <property type="protein sequence ID" value="MBL4916175.1"/>
    <property type="molecule type" value="Genomic_DNA"/>
</dbReference>
<evidence type="ECO:0000313" key="2">
    <source>
        <dbReference type="EMBL" id="MBL4916175.1"/>
    </source>
</evidence>
<dbReference type="RefSeq" id="WP_202686811.1">
    <property type="nucleotide sequence ID" value="NZ_JAESVN010000001.1"/>
</dbReference>
<name>A0A8K0VA58_9RHOB</name>
<organism evidence="2 3">
    <name type="scientific">Szabonella alba</name>
    <dbReference type="NCBI Taxonomy" id="2804194"/>
    <lineage>
        <taxon>Bacteria</taxon>
        <taxon>Pseudomonadati</taxon>
        <taxon>Pseudomonadota</taxon>
        <taxon>Alphaproteobacteria</taxon>
        <taxon>Rhodobacterales</taxon>
        <taxon>Paracoccaceae</taxon>
        <taxon>Szabonella</taxon>
    </lineage>
</organism>
<keyword evidence="3" id="KW-1185">Reference proteome</keyword>
<proteinExistence type="predicted"/>
<feature type="region of interest" description="Disordered" evidence="1">
    <location>
        <begin position="117"/>
        <end position="150"/>
    </location>
</feature>
<reference evidence="2" key="1">
    <citation type="submission" date="2021-01" db="EMBL/GenBank/DDBJ databases">
        <title>Tabrizicola alba sp. nov. a motile alkaliphilic bacterium isolated from a soda lake.</title>
        <authorList>
            <person name="Szuroczki S."/>
            <person name="Abbaszade G."/>
            <person name="Schumann P."/>
            <person name="Toth E."/>
        </authorList>
    </citation>
    <scope>NUCLEOTIDE SEQUENCE</scope>
    <source>
        <strain evidence="2">DMG-N-6</strain>
    </source>
</reference>
<dbReference type="AlphaFoldDB" id="A0A8K0VA58"/>